<dbReference type="PANTHER" id="PTHR43513">
    <property type="entry name" value="DIHYDROOROTATE DEHYDROGENASE B (NAD(+)), ELECTRON TRANSFER SUBUNIT"/>
    <property type="match status" value="1"/>
</dbReference>
<feature type="binding site" evidence="2">
    <location>
        <position position="245"/>
    </location>
    <ligand>
        <name>[2Fe-2S] cluster</name>
        <dbReference type="ChEBI" id="CHEBI:190135"/>
    </ligand>
</feature>
<comment type="cofactor">
    <cofactor evidence="1">
        <name>FAD</name>
        <dbReference type="ChEBI" id="CHEBI:57692"/>
    </cofactor>
    <text evidence="1">Binds 1 FAD per subunit.</text>
</comment>
<dbReference type="InterPro" id="IPR019480">
    <property type="entry name" value="Dihydroorotate_DH_Fe-S-bd"/>
</dbReference>
<evidence type="ECO:0000313" key="4">
    <source>
        <dbReference type="Proteomes" id="UP000303027"/>
    </source>
</evidence>
<reference evidence="3 4" key="1">
    <citation type="submission" date="2018-04" db="EMBL/GenBank/DDBJ databases">
        <title>Large scale genomics of bovine and human commensal E. coli to reveal the emerging process of EHEC.</title>
        <authorList>
            <person name="Arimizu Y."/>
            <person name="Ogura Y."/>
        </authorList>
    </citation>
    <scope>NUCLEOTIDE SEQUENCE [LARGE SCALE GENOMIC DNA]</scope>
    <source>
        <strain evidence="3 4">KK-P061</strain>
    </source>
</reference>
<dbReference type="InterPro" id="IPR017927">
    <property type="entry name" value="FAD-bd_FR_type"/>
</dbReference>
<dbReference type="NCBIfam" id="TIGR02911">
    <property type="entry name" value="sulfite_red_B"/>
    <property type="match status" value="1"/>
</dbReference>
<dbReference type="PROSITE" id="PS51384">
    <property type="entry name" value="FAD_FR"/>
    <property type="match status" value="1"/>
</dbReference>
<dbReference type="Pfam" id="PF10418">
    <property type="entry name" value="DHODB_Fe-S_bind"/>
    <property type="match status" value="1"/>
</dbReference>
<feature type="binding site" evidence="2">
    <location>
        <position position="248"/>
    </location>
    <ligand>
        <name>[2Fe-2S] cluster</name>
        <dbReference type="ChEBI" id="CHEBI:190135"/>
    </ligand>
</feature>
<dbReference type="PRINTS" id="PR00371">
    <property type="entry name" value="FPNCR"/>
</dbReference>
<dbReference type="SUPFAM" id="SSF63380">
    <property type="entry name" value="Riboflavin synthase domain-like"/>
    <property type="match status" value="1"/>
</dbReference>
<dbReference type="GO" id="GO:0006221">
    <property type="term" value="P:pyrimidine nucleotide biosynthetic process"/>
    <property type="evidence" value="ECO:0007669"/>
    <property type="project" value="InterPro"/>
</dbReference>
<dbReference type="GO" id="GO:0046872">
    <property type="term" value="F:metal ion binding"/>
    <property type="evidence" value="ECO:0007669"/>
    <property type="project" value="UniProtKB-KW"/>
</dbReference>
<comment type="caution">
    <text evidence="3">The sequence shown here is derived from an EMBL/GenBank/DDBJ whole genome shotgun (WGS) entry which is preliminary data.</text>
</comment>
<keyword evidence="1" id="KW-0274">FAD</keyword>
<sequence length="272" mass="30888">MSKCSCHDKEKHSLLPAAYRIISITRHTPQEWNFRVEVDFPARWGQFVEVSLPCVGEAPISVSDCGEGWIDLLIRNVGKVTGALFTLREGDRVWLRGCYGNGYPVDAFRHKSLVVIAGGTGVAPVKGLMRYFVENPQEISRLDMIFGYRNRDCVLYRQEMANWHRHHNLILTLDEGEADERYRTGRVTEHLAALTFEDVSTMQAIVVGPPVMIKFTVQMLLEKGLQPEQIWVDYERRMACAVGKCGHCRMGDVYVCVDGPVFNYAVARQFAD</sequence>
<feature type="binding site" evidence="2">
    <location>
        <position position="240"/>
    </location>
    <ligand>
        <name>[2Fe-2S] cluster</name>
        <dbReference type="ChEBI" id="CHEBI:190135"/>
    </ligand>
</feature>
<feature type="binding site" evidence="2">
    <location>
        <position position="256"/>
    </location>
    <ligand>
        <name>[2Fe-2S] cluster</name>
        <dbReference type="ChEBI" id="CHEBI:190135"/>
    </ligand>
</feature>
<dbReference type="GO" id="GO:0050660">
    <property type="term" value="F:flavin adenine dinucleotide binding"/>
    <property type="evidence" value="ECO:0007669"/>
    <property type="project" value="InterPro"/>
</dbReference>
<keyword evidence="2" id="KW-0411">Iron-sulfur</keyword>
<protein>
    <submittedName>
        <fullName evidence="3">HCP oxidoreductase</fullName>
    </submittedName>
</protein>
<dbReference type="InterPro" id="IPR012165">
    <property type="entry name" value="Cyt_c3_hydrogenase_gsu"/>
</dbReference>
<dbReference type="InterPro" id="IPR014260">
    <property type="entry name" value="Sulphite_reductase_B"/>
</dbReference>
<dbReference type="EMBL" id="BFXY01000075">
    <property type="protein sequence ID" value="GDH43876.1"/>
    <property type="molecule type" value="Genomic_DNA"/>
</dbReference>
<dbReference type="RefSeq" id="WP_097494041.1">
    <property type="nucleotide sequence ID" value="NZ_BFXY01000075.1"/>
</dbReference>
<keyword evidence="2" id="KW-0479">Metal-binding</keyword>
<dbReference type="Proteomes" id="UP000303027">
    <property type="component" value="Unassembled WGS sequence"/>
</dbReference>
<dbReference type="PRINTS" id="PR00410">
    <property type="entry name" value="PHEHYDRXLASE"/>
</dbReference>
<organism evidence="3 4">
    <name type="scientific">Escherichia coli</name>
    <dbReference type="NCBI Taxonomy" id="562"/>
    <lineage>
        <taxon>Bacteria</taxon>
        <taxon>Pseudomonadati</taxon>
        <taxon>Pseudomonadota</taxon>
        <taxon>Gammaproteobacteria</taxon>
        <taxon>Enterobacterales</taxon>
        <taxon>Enterobacteriaceae</taxon>
        <taxon>Escherichia</taxon>
    </lineage>
</organism>
<dbReference type="GO" id="GO:0016491">
    <property type="term" value="F:oxidoreductase activity"/>
    <property type="evidence" value="ECO:0007669"/>
    <property type="project" value="InterPro"/>
</dbReference>
<keyword evidence="2" id="KW-0408">Iron</keyword>
<dbReference type="InterPro" id="IPR001709">
    <property type="entry name" value="Flavoprot_Pyr_Nucl_cyt_Rdtase"/>
</dbReference>
<name>A0A383GH72_ECOLX</name>
<evidence type="ECO:0000313" key="3">
    <source>
        <dbReference type="EMBL" id="GDH43876.1"/>
    </source>
</evidence>
<keyword evidence="2" id="KW-0001">2Fe-2S</keyword>
<dbReference type="PIRSF" id="PIRSF006816">
    <property type="entry name" value="Cyc3_hyd_g"/>
    <property type="match status" value="1"/>
</dbReference>
<dbReference type="SUPFAM" id="SSF52343">
    <property type="entry name" value="Ferredoxin reductase-like, C-terminal NADP-linked domain"/>
    <property type="match status" value="1"/>
</dbReference>
<dbReference type="Pfam" id="PF00175">
    <property type="entry name" value="NAD_binding_1"/>
    <property type="match status" value="1"/>
</dbReference>
<dbReference type="Gene3D" id="3.40.50.80">
    <property type="entry name" value="Nucleotide-binding domain of ferredoxin-NADP reductase (FNR) module"/>
    <property type="match status" value="1"/>
</dbReference>
<dbReference type="CDD" id="cd06221">
    <property type="entry name" value="sulfite_reductase_like"/>
    <property type="match status" value="1"/>
</dbReference>
<gene>
    <name evidence="3" type="primary">hcr_1</name>
    <name evidence="3" type="ORF">BvCmsKKP061_02493</name>
</gene>
<feature type="binding site" evidence="1">
    <location>
        <begin position="73"/>
        <end position="75"/>
    </location>
    <ligand>
        <name>FAD</name>
        <dbReference type="ChEBI" id="CHEBI:57692"/>
    </ligand>
</feature>
<dbReference type="PANTHER" id="PTHR43513:SF1">
    <property type="entry name" value="ANAEROBIC SULFITE REDUCTASE SUBUNIT B"/>
    <property type="match status" value="1"/>
</dbReference>
<evidence type="ECO:0000256" key="1">
    <source>
        <dbReference type="PIRSR" id="PIRSR006816-1"/>
    </source>
</evidence>
<dbReference type="Gene3D" id="2.40.30.10">
    <property type="entry name" value="Translation factors"/>
    <property type="match status" value="1"/>
</dbReference>
<dbReference type="InterPro" id="IPR039261">
    <property type="entry name" value="FNR_nucleotide-bd"/>
</dbReference>
<dbReference type="AlphaFoldDB" id="A0A383GH72"/>
<comment type="cofactor">
    <cofactor evidence="2">
        <name>[2Fe-2S] cluster</name>
        <dbReference type="ChEBI" id="CHEBI:190135"/>
    </cofactor>
    <text evidence="2">Binds 1 [2Fe-2S] cluster per subunit.</text>
</comment>
<accession>A0A383GH72</accession>
<dbReference type="GO" id="GO:0051537">
    <property type="term" value="F:2 iron, 2 sulfur cluster binding"/>
    <property type="evidence" value="ECO:0007669"/>
    <property type="project" value="UniProtKB-KW"/>
</dbReference>
<dbReference type="InterPro" id="IPR001433">
    <property type="entry name" value="OxRdtase_FAD/NAD-bd"/>
</dbReference>
<evidence type="ECO:0000256" key="2">
    <source>
        <dbReference type="PIRSR" id="PIRSR006816-2"/>
    </source>
</evidence>
<dbReference type="InterPro" id="IPR017938">
    <property type="entry name" value="Riboflavin_synthase-like_b-brl"/>
</dbReference>
<dbReference type="InterPro" id="IPR050353">
    <property type="entry name" value="PyrK_electron_transfer"/>
</dbReference>
<proteinExistence type="predicted"/>
<keyword evidence="1" id="KW-0285">Flavoprotein</keyword>